<evidence type="ECO:0000313" key="4">
    <source>
        <dbReference type="Proteomes" id="UP000728185"/>
    </source>
</evidence>
<dbReference type="InterPro" id="IPR029334">
    <property type="entry name" value="PP1-bd"/>
</dbReference>
<feature type="compositionally biased region" description="Basic and acidic residues" evidence="1">
    <location>
        <begin position="665"/>
        <end position="678"/>
    </location>
</feature>
<evidence type="ECO:0000313" key="3">
    <source>
        <dbReference type="EMBL" id="KAA0198773.1"/>
    </source>
</evidence>
<name>A0A8E0VNB7_9TREM</name>
<feature type="compositionally biased region" description="Low complexity" evidence="1">
    <location>
        <begin position="728"/>
        <end position="745"/>
    </location>
</feature>
<feature type="compositionally biased region" description="Low complexity" evidence="1">
    <location>
        <begin position="207"/>
        <end position="221"/>
    </location>
</feature>
<feature type="region of interest" description="Disordered" evidence="1">
    <location>
        <begin position="119"/>
        <end position="274"/>
    </location>
</feature>
<feature type="compositionally biased region" description="Basic residues" evidence="1">
    <location>
        <begin position="527"/>
        <end position="536"/>
    </location>
</feature>
<feature type="region of interest" description="Disordered" evidence="1">
    <location>
        <begin position="1129"/>
        <end position="1172"/>
    </location>
</feature>
<reference evidence="3" key="1">
    <citation type="submission" date="2019-05" db="EMBL/GenBank/DDBJ databases">
        <title>Annotation for the trematode Fasciolopsis buski.</title>
        <authorList>
            <person name="Choi Y.-J."/>
        </authorList>
    </citation>
    <scope>NUCLEOTIDE SEQUENCE</scope>
    <source>
        <strain evidence="3">HT</strain>
        <tissue evidence="3">Whole worm</tissue>
    </source>
</reference>
<keyword evidence="4" id="KW-1185">Reference proteome</keyword>
<dbReference type="Gene3D" id="2.60.200.20">
    <property type="match status" value="1"/>
</dbReference>
<feature type="region of interest" description="Disordered" evidence="1">
    <location>
        <begin position="885"/>
        <end position="961"/>
    </location>
</feature>
<dbReference type="Proteomes" id="UP000728185">
    <property type="component" value="Unassembled WGS sequence"/>
</dbReference>
<feature type="compositionally biased region" description="Basic and acidic residues" evidence="1">
    <location>
        <begin position="1271"/>
        <end position="1283"/>
    </location>
</feature>
<feature type="compositionally biased region" description="Low complexity" evidence="1">
    <location>
        <begin position="472"/>
        <end position="488"/>
    </location>
</feature>
<dbReference type="Pfam" id="PF15276">
    <property type="entry name" value="PP1_bind"/>
    <property type="match status" value="1"/>
</dbReference>
<feature type="compositionally biased region" description="Polar residues" evidence="1">
    <location>
        <begin position="680"/>
        <end position="695"/>
    </location>
</feature>
<organism evidence="3 4">
    <name type="scientific">Fasciolopsis buskii</name>
    <dbReference type="NCBI Taxonomy" id="27845"/>
    <lineage>
        <taxon>Eukaryota</taxon>
        <taxon>Metazoa</taxon>
        <taxon>Spiralia</taxon>
        <taxon>Lophotrochozoa</taxon>
        <taxon>Platyhelminthes</taxon>
        <taxon>Trematoda</taxon>
        <taxon>Digenea</taxon>
        <taxon>Plagiorchiida</taxon>
        <taxon>Echinostomata</taxon>
        <taxon>Echinostomatoidea</taxon>
        <taxon>Fasciolidae</taxon>
        <taxon>Fasciolopsis</taxon>
    </lineage>
</organism>
<dbReference type="SUPFAM" id="SSF49879">
    <property type="entry name" value="SMAD/FHA domain"/>
    <property type="match status" value="1"/>
</dbReference>
<dbReference type="EMBL" id="LUCM01001510">
    <property type="protein sequence ID" value="KAA0198773.1"/>
    <property type="molecule type" value="Genomic_DNA"/>
</dbReference>
<feature type="region of interest" description="Disordered" evidence="1">
    <location>
        <begin position="798"/>
        <end position="834"/>
    </location>
</feature>
<feature type="non-terminal residue" evidence="3">
    <location>
        <position position="1295"/>
    </location>
</feature>
<feature type="compositionally biased region" description="Basic and acidic residues" evidence="1">
    <location>
        <begin position="516"/>
        <end position="526"/>
    </location>
</feature>
<dbReference type="InterPro" id="IPR008984">
    <property type="entry name" value="SMAD_FHA_dom_sf"/>
</dbReference>
<feature type="region of interest" description="Disordered" evidence="1">
    <location>
        <begin position="469"/>
        <end position="488"/>
    </location>
</feature>
<protein>
    <recommendedName>
        <fullName evidence="2">PP1-binding domain-containing protein</fullName>
    </recommendedName>
</protein>
<dbReference type="OrthoDB" id="6288785at2759"/>
<feature type="region of interest" description="Disordered" evidence="1">
    <location>
        <begin position="424"/>
        <end position="463"/>
    </location>
</feature>
<proteinExistence type="predicted"/>
<evidence type="ECO:0000256" key="1">
    <source>
        <dbReference type="SAM" id="MobiDB-lite"/>
    </source>
</evidence>
<feature type="compositionally biased region" description="Basic residues" evidence="1">
    <location>
        <begin position="1284"/>
        <end position="1295"/>
    </location>
</feature>
<feature type="region of interest" description="Disordered" evidence="1">
    <location>
        <begin position="1237"/>
        <end position="1295"/>
    </location>
</feature>
<evidence type="ECO:0000259" key="2">
    <source>
        <dbReference type="Pfam" id="PF15276"/>
    </source>
</evidence>
<feature type="region of interest" description="Disordered" evidence="1">
    <location>
        <begin position="665"/>
        <end position="746"/>
    </location>
</feature>
<feature type="compositionally biased region" description="Low complexity" evidence="1">
    <location>
        <begin position="798"/>
        <end position="822"/>
    </location>
</feature>
<comment type="caution">
    <text evidence="3">The sequence shown here is derived from an EMBL/GenBank/DDBJ whole genome shotgun (WGS) entry which is preliminary data.</text>
</comment>
<feature type="compositionally biased region" description="Low complexity" evidence="1">
    <location>
        <begin position="885"/>
        <end position="920"/>
    </location>
</feature>
<feature type="region of interest" description="Disordered" evidence="1">
    <location>
        <begin position="494"/>
        <end position="609"/>
    </location>
</feature>
<feature type="compositionally biased region" description="Polar residues" evidence="1">
    <location>
        <begin position="1138"/>
        <end position="1156"/>
    </location>
</feature>
<sequence length="1295" mass="139066">DPSCDISISLPTVAPVHCSLELLDSGLVKATSHSNSRFLLLIDGVELTGSRILPNGCLITVGDRHLKFFYPSVSLVVFQVKDSFLVAKVGSFQSGLGGLTVYFAFAFIFDLQTNVSTSGDCREESNTDKLQGTGSPKVILTPESLPKVHPSRKRTPKASNFTSYLTPRSRSATPKTPLGTRERYGPVPPRPIATPPTVQVLRHTPNTSSRSFSSHTSTAASKVPGSPLREARQVNLPAAQQPSVTQSPLSKASLRGVSPAITSPRQERSKSPGISLKRTILAVPTTGVGRSSLVSHALRNTPGRAQLSQGVKDILESPLSLQSATKLKKTGNGIQDQISVKVSSNSESATVRSTDMNIETPKVHPKQAVPNTESSQQYLKESVASTQTVYPQSAYVKRTGIKRRLDYRASMLTEDILRAASKRTKGVSFGPALSPEQFDKSMPPSTPVKKGAMPPSFSTPRGSVFETQHLTPASSSKSSPSLSRITSPSYFTMTPGRISGVISVPPTPDDNLLDSYDDRLEKLDKRKTFHSSKRHSAPIQKTNESGYKRPRNIRHSMGTKSTTDHETPRAPPSTPASITKGKQPSVPYRRSVNNSDEVKSKITPQTSLQSSQIAYSIDVTTTSLVENVPNKASVEVHHATPNAPQVTGVHQLIVTPGYAKISKLSTREELRSKDHVGTSERLSPTGLYSSSSGNGPVSLKSLHNRSNAIERSRSRNSIRPTANRRSRSTPSSTSRRSGVVGRSVVKTPGSVSRVVAKTPRMTGVRRLLKTPKSAISPRMSGVAGLFVGDEEGISTVGVSGDSSGLSRGSVSRRSSAVGRPRSTPSSTSLGRSVVKTPGSVSRVVAKTPRMTGVRRLLKTPKSARSPRMSGVAGLFVGDEEGISTVGVSGDSSGLSRGSVSRRSSAVGRPRSTPSSTSRRSGVIGRFDATSSVHVDAVADDRVPSSENPVKRGRRNFPSSNRQSLLVSGRVLRSRARGVRAVGMTAGVKDTEPPDVDTQLSLKSLKSESGADLRLRKGLRRTQVSVTKPAVVSEVGEKKPGRPRRHLVEIRKSKRSPVPVGDSVSVEVVSSILEQANHPLKGDALQSPCKSPKRLRQADIARSRELREVSAEPLALKVATRKIIPTKRSSPVERLTRSRGVSTRSTAKLNTAGSLVASSKAPAPGKGRSKVENGLNSVEPKVKTIPVTKTRSRKLRVVAPQTTPVSHKEILHESASISKRSTRPRGAFSKKVVATVRGVDLSKDESPPTISHQKSARKKSVEVGLKLQSRIPLRDRSSTPDKKPSPRRTRAARKRI</sequence>
<feature type="compositionally biased region" description="Polar residues" evidence="1">
    <location>
        <begin position="157"/>
        <end position="174"/>
    </location>
</feature>
<gene>
    <name evidence="3" type="ORF">FBUS_09127</name>
</gene>
<accession>A0A8E0VNB7</accession>
<feature type="domain" description="PP1-binding" evidence="2">
    <location>
        <begin position="425"/>
        <end position="471"/>
    </location>
</feature>
<feature type="compositionally biased region" description="Polar residues" evidence="1">
    <location>
        <begin position="238"/>
        <end position="250"/>
    </location>
</feature>